<accession>A0A5B2V7W1</accession>
<comment type="caution">
    <text evidence="3">The sequence shown here is derived from an EMBL/GenBank/DDBJ whole genome shotgun (WGS) entry which is preliminary data.</text>
</comment>
<reference evidence="3 4" key="1">
    <citation type="submission" date="2019-09" db="EMBL/GenBank/DDBJ databases">
        <title>Salinarimonas rosea gen. nov., sp. nov., a new member of the a-2 subgroup of the Proteobacteria.</title>
        <authorList>
            <person name="Liu J."/>
        </authorList>
    </citation>
    <scope>NUCLEOTIDE SEQUENCE [LARGE SCALE GENOMIC DNA]</scope>
    <source>
        <strain evidence="3 4">BN140002</strain>
    </source>
</reference>
<feature type="compositionally biased region" description="Basic and acidic residues" evidence="1">
    <location>
        <begin position="80"/>
        <end position="104"/>
    </location>
</feature>
<feature type="compositionally biased region" description="Basic and acidic residues" evidence="1">
    <location>
        <begin position="178"/>
        <end position="190"/>
    </location>
</feature>
<reference evidence="3 4" key="2">
    <citation type="submission" date="2019-09" db="EMBL/GenBank/DDBJ databases">
        <authorList>
            <person name="Jin C."/>
        </authorList>
    </citation>
    <scope>NUCLEOTIDE SEQUENCE [LARGE SCALE GENOMIC DNA]</scope>
    <source>
        <strain evidence="3 4">BN140002</strain>
    </source>
</reference>
<evidence type="ECO:0000256" key="2">
    <source>
        <dbReference type="SAM" id="SignalP"/>
    </source>
</evidence>
<evidence type="ECO:0000256" key="1">
    <source>
        <dbReference type="SAM" id="MobiDB-lite"/>
    </source>
</evidence>
<evidence type="ECO:0008006" key="5">
    <source>
        <dbReference type="Google" id="ProtNLM"/>
    </source>
</evidence>
<feature type="compositionally biased region" description="Polar residues" evidence="1">
    <location>
        <begin position="150"/>
        <end position="160"/>
    </location>
</feature>
<evidence type="ECO:0000313" key="4">
    <source>
        <dbReference type="Proteomes" id="UP000323142"/>
    </source>
</evidence>
<evidence type="ECO:0000313" key="3">
    <source>
        <dbReference type="EMBL" id="KAA2235114.1"/>
    </source>
</evidence>
<feature type="compositionally biased region" description="Basic and acidic residues" evidence="1">
    <location>
        <begin position="128"/>
        <end position="137"/>
    </location>
</feature>
<feature type="signal peptide" evidence="2">
    <location>
        <begin position="1"/>
        <end position="21"/>
    </location>
</feature>
<dbReference type="RefSeq" id="WP_149821374.1">
    <property type="nucleotide sequence ID" value="NZ_VUOA01000039.1"/>
</dbReference>
<proteinExistence type="predicted"/>
<protein>
    <recommendedName>
        <fullName evidence="5">DUF3035 domain-containing protein</fullName>
    </recommendedName>
</protein>
<feature type="chain" id="PRO_5022975242" description="DUF3035 domain-containing protein" evidence="2">
    <location>
        <begin position="22"/>
        <end position="215"/>
    </location>
</feature>
<dbReference type="EMBL" id="VUOA01000039">
    <property type="protein sequence ID" value="KAA2235114.1"/>
    <property type="molecule type" value="Genomic_DNA"/>
</dbReference>
<dbReference type="AlphaFoldDB" id="A0A5B2V7W1"/>
<keyword evidence="4" id="KW-1185">Reference proteome</keyword>
<gene>
    <name evidence="3" type="ORF">F0L46_21335</name>
</gene>
<dbReference type="OrthoDB" id="8018783at2"/>
<dbReference type="Proteomes" id="UP000323142">
    <property type="component" value="Unassembled WGS sequence"/>
</dbReference>
<organism evidence="3 4">
    <name type="scientific">Salinarimonas soli</name>
    <dbReference type="NCBI Taxonomy" id="1638099"/>
    <lineage>
        <taxon>Bacteria</taxon>
        <taxon>Pseudomonadati</taxon>
        <taxon>Pseudomonadota</taxon>
        <taxon>Alphaproteobacteria</taxon>
        <taxon>Hyphomicrobiales</taxon>
        <taxon>Salinarimonadaceae</taxon>
        <taxon>Salinarimonas</taxon>
    </lineage>
</organism>
<keyword evidence="2" id="KW-0732">Signal</keyword>
<feature type="region of interest" description="Disordered" evidence="1">
    <location>
        <begin position="54"/>
        <end position="215"/>
    </location>
</feature>
<sequence>MKRIVVLAGLGLMASVVGASAQEGVFMKDVLSSMGLVPGERPQIDYRERAPLVVPPSPTLRTPVAPNAAEANGGWPADQDLVRERRRQREAAIPETERERRRMNDQNPRISIDEVRSGRVQGAATRDPMPHRPDSGREASGWLHPDVLRSQGTVPEQTYVSGAEPERRSLTEPPSGLRRPDPRAPIRATRDLPGSLEDEASPGAYNRQQAERARR</sequence>
<name>A0A5B2V7W1_9HYPH</name>